<dbReference type="InterPro" id="IPR052893">
    <property type="entry name" value="TCS_response_regulator"/>
</dbReference>
<dbReference type="Pfam" id="PF00072">
    <property type="entry name" value="Response_reg"/>
    <property type="match status" value="1"/>
</dbReference>
<feature type="domain" description="Response regulatory" evidence="2">
    <location>
        <begin position="30"/>
        <end position="151"/>
    </location>
</feature>
<evidence type="ECO:0000313" key="3">
    <source>
        <dbReference type="EMBL" id="MFD2934335.1"/>
    </source>
</evidence>
<keyword evidence="4" id="KW-1185">Reference proteome</keyword>
<reference evidence="4" key="1">
    <citation type="journal article" date="2019" name="Int. J. Syst. Evol. Microbiol.">
        <title>The Global Catalogue of Microorganisms (GCM) 10K type strain sequencing project: providing services to taxonomists for standard genome sequencing and annotation.</title>
        <authorList>
            <consortium name="The Broad Institute Genomics Platform"/>
            <consortium name="The Broad Institute Genome Sequencing Center for Infectious Disease"/>
            <person name="Wu L."/>
            <person name="Ma J."/>
        </authorList>
    </citation>
    <scope>NUCLEOTIDE SEQUENCE [LARGE SCALE GENOMIC DNA]</scope>
    <source>
        <strain evidence="4">KCTC 52490</strain>
    </source>
</reference>
<protein>
    <submittedName>
        <fullName evidence="3">Response regulator</fullName>
    </submittedName>
</protein>
<gene>
    <name evidence="3" type="ORF">ACFS25_11125</name>
</gene>
<dbReference type="InterPro" id="IPR001789">
    <property type="entry name" value="Sig_transdc_resp-reg_receiver"/>
</dbReference>
<dbReference type="EMBL" id="JBHUOM010000002">
    <property type="protein sequence ID" value="MFD2934335.1"/>
    <property type="molecule type" value="Genomic_DNA"/>
</dbReference>
<accession>A0ABW6AG06</accession>
<feature type="modified residue" description="4-aspartylphosphate" evidence="1">
    <location>
        <position position="84"/>
    </location>
</feature>
<sequence length="151" mass="17178">MAHWLKAYPNDKDHTFTHGHETGNFRDRKNLILIDDDEDDHCFFIAALKGQTYKIQCTRYLKPREALDKISQNRGPQPAYIFIDLNMPQLTGLECLRILKETPTLSAIPVIIYSTSSNSNDIETFKRLGAAAYLIKPASIDALTSRLSAFF</sequence>
<dbReference type="SMART" id="SM00448">
    <property type="entry name" value="REC"/>
    <property type="match status" value="1"/>
</dbReference>
<keyword evidence="1" id="KW-0597">Phosphoprotein</keyword>
<dbReference type="Gene3D" id="3.40.50.2300">
    <property type="match status" value="1"/>
</dbReference>
<proteinExistence type="predicted"/>
<dbReference type="PANTHER" id="PTHR44520">
    <property type="entry name" value="RESPONSE REGULATOR RCP1-RELATED"/>
    <property type="match status" value="1"/>
</dbReference>
<dbReference type="Proteomes" id="UP001597512">
    <property type="component" value="Unassembled WGS sequence"/>
</dbReference>
<organism evidence="3 4">
    <name type="scientific">Spirosoma flavum</name>
    <dbReference type="NCBI Taxonomy" id="2048557"/>
    <lineage>
        <taxon>Bacteria</taxon>
        <taxon>Pseudomonadati</taxon>
        <taxon>Bacteroidota</taxon>
        <taxon>Cytophagia</taxon>
        <taxon>Cytophagales</taxon>
        <taxon>Cytophagaceae</taxon>
        <taxon>Spirosoma</taxon>
    </lineage>
</organism>
<comment type="caution">
    <text evidence="3">The sequence shown here is derived from an EMBL/GenBank/DDBJ whole genome shotgun (WGS) entry which is preliminary data.</text>
</comment>
<evidence type="ECO:0000256" key="1">
    <source>
        <dbReference type="PROSITE-ProRule" id="PRU00169"/>
    </source>
</evidence>
<name>A0ABW6AG06_9BACT</name>
<dbReference type="SUPFAM" id="SSF52172">
    <property type="entry name" value="CheY-like"/>
    <property type="match status" value="1"/>
</dbReference>
<dbReference type="PROSITE" id="PS50110">
    <property type="entry name" value="RESPONSE_REGULATORY"/>
    <property type="match status" value="1"/>
</dbReference>
<dbReference type="RefSeq" id="WP_381499997.1">
    <property type="nucleotide sequence ID" value="NZ_JBHUOM010000002.1"/>
</dbReference>
<dbReference type="InterPro" id="IPR011006">
    <property type="entry name" value="CheY-like_superfamily"/>
</dbReference>
<evidence type="ECO:0000313" key="4">
    <source>
        <dbReference type="Proteomes" id="UP001597512"/>
    </source>
</evidence>
<evidence type="ECO:0000259" key="2">
    <source>
        <dbReference type="PROSITE" id="PS50110"/>
    </source>
</evidence>